<feature type="transmembrane region" description="Helical" evidence="1">
    <location>
        <begin position="220"/>
        <end position="245"/>
    </location>
</feature>
<feature type="transmembrane region" description="Helical" evidence="1">
    <location>
        <begin position="112"/>
        <end position="139"/>
    </location>
</feature>
<dbReference type="AlphaFoldDB" id="A0AAN8JHI9"/>
<feature type="transmembrane region" description="Helical" evidence="1">
    <location>
        <begin position="35"/>
        <end position="57"/>
    </location>
</feature>
<reference evidence="2 3" key="1">
    <citation type="submission" date="2024-01" db="EMBL/GenBank/DDBJ databases">
        <title>The genome of the rayed Mediterranean limpet Patella caerulea (Linnaeus, 1758).</title>
        <authorList>
            <person name="Anh-Thu Weber A."/>
            <person name="Halstead-Nussloch G."/>
        </authorList>
    </citation>
    <scope>NUCLEOTIDE SEQUENCE [LARGE SCALE GENOMIC DNA]</scope>
    <source>
        <strain evidence="2">AATW-2023a</strain>
        <tissue evidence="2">Whole specimen</tissue>
    </source>
</reference>
<feature type="transmembrane region" description="Helical" evidence="1">
    <location>
        <begin position="69"/>
        <end position="91"/>
    </location>
</feature>
<dbReference type="PANTHER" id="PTHR12242:SF1">
    <property type="entry name" value="MYND-TYPE DOMAIN-CONTAINING PROTEIN"/>
    <property type="match status" value="1"/>
</dbReference>
<name>A0AAN8JHI9_PATCE</name>
<evidence type="ECO:0000313" key="3">
    <source>
        <dbReference type="Proteomes" id="UP001347796"/>
    </source>
</evidence>
<sequence>MGRCSQLFHPRNFLLSYHQPKKFVTFEWGWPTVYLIWRVFWALYHLIWTILTGVYAYEWTTSKANEITWFIYLTHWGYVVLTVSAIMEMVASIHIKCNRPDITAGQSDEMSVYLKAVWVMVNVSNAASFAISVLFWGLLYTPAYTLTTADVATHALNSFYVLANLMITAVPIRLYHFIHPTIFSVIYIVFTVIYHFAGGKNGLDKPYIYSVIDWSKPETAALYGALAALVLTPLCHVVVFLIYLARTAIFNACLKREEADFELEERKQRNF</sequence>
<dbReference type="EMBL" id="JAZGQO010000010">
    <property type="protein sequence ID" value="KAK6177422.1"/>
    <property type="molecule type" value="Genomic_DNA"/>
</dbReference>
<keyword evidence="1" id="KW-0812">Transmembrane</keyword>
<dbReference type="GO" id="GO:0016020">
    <property type="term" value="C:membrane"/>
    <property type="evidence" value="ECO:0007669"/>
    <property type="project" value="TreeGrafter"/>
</dbReference>
<protein>
    <recommendedName>
        <fullName evidence="4">Protein rolling stone</fullName>
    </recommendedName>
</protein>
<comment type="caution">
    <text evidence="2">The sequence shown here is derived from an EMBL/GenBank/DDBJ whole genome shotgun (WGS) entry which is preliminary data.</text>
</comment>
<accession>A0AAN8JHI9</accession>
<keyword evidence="1" id="KW-1133">Transmembrane helix</keyword>
<dbReference type="Pfam" id="PF21534">
    <property type="entry name" value="Rost"/>
    <property type="match status" value="1"/>
</dbReference>
<feature type="transmembrane region" description="Helical" evidence="1">
    <location>
        <begin position="177"/>
        <end position="197"/>
    </location>
</feature>
<gene>
    <name evidence="2" type="ORF">SNE40_015526</name>
</gene>
<evidence type="ECO:0000256" key="1">
    <source>
        <dbReference type="SAM" id="Phobius"/>
    </source>
</evidence>
<keyword evidence="1" id="KW-0472">Membrane</keyword>
<proteinExistence type="predicted"/>
<keyword evidence="3" id="KW-1185">Reference proteome</keyword>
<dbReference type="InterPro" id="IPR049352">
    <property type="entry name" value="Rost"/>
</dbReference>
<dbReference type="PANTHER" id="PTHR12242">
    <property type="entry name" value="OS02G0130600 PROTEIN-RELATED"/>
    <property type="match status" value="1"/>
</dbReference>
<evidence type="ECO:0008006" key="4">
    <source>
        <dbReference type="Google" id="ProtNLM"/>
    </source>
</evidence>
<dbReference type="Proteomes" id="UP001347796">
    <property type="component" value="Unassembled WGS sequence"/>
</dbReference>
<evidence type="ECO:0000313" key="2">
    <source>
        <dbReference type="EMBL" id="KAK6177422.1"/>
    </source>
</evidence>
<organism evidence="2 3">
    <name type="scientific">Patella caerulea</name>
    <name type="common">Rayed Mediterranean limpet</name>
    <dbReference type="NCBI Taxonomy" id="87958"/>
    <lineage>
        <taxon>Eukaryota</taxon>
        <taxon>Metazoa</taxon>
        <taxon>Spiralia</taxon>
        <taxon>Lophotrochozoa</taxon>
        <taxon>Mollusca</taxon>
        <taxon>Gastropoda</taxon>
        <taxon>Patellogastropoda</taxon>
        <taxon>Patelloidea</taxon>
        <taxon>Patellidae</taxon>
        <taxon>Patella</taxon>
    </lineage>
</organism>